<gene>
    <name evidence="2" type="ORF">MYCIT1_LOCUS28410</name>
    <name evidence="3" type="ORF">MYCIT1_LOCUS28432</name>
</gene>
<evidence type="ECO:0000313" key="2">
    <source>
        <dbReference type="EMBL" id="CAK5278809.1"/>
    </source>
</evidence>
<dbReference type="EMBL" id="CAVNYO010000429">
    <property type="protein sequence ID" value="CAK5278820.1"/>
    <property type="molecule type" value="Genomic_DNA"/>
</dbReference>
<reference evidence="3" key="1">
    <citation type="submission" date="2023-11" db="EMBL/GenBank/DDBJ databases">
        <authorList>
            <person name="De Vega J J."/>
            <person name="De Vega J J."/>
        </authorList>
    </citation>
    <scope>NUCLEOTIDE SEQUENCE</scope>
</reference>
<evidence type="ECO:0000313" key="4">
    <source>
        <dbReference type="Proteomes" id="UP001295794"/>
    </source>
</evidence>
<dbReference type="EMBL" id="CAVNYO010000428">
    <property type="protein sequence ID" value="CAK5278809.1"/>
    <property type="molecule type" value="Genomic_DNA"/>
</dbReference>
<evidence type="ECO:0000313" key="3">
    <source>
        <dbReference type="EMBL" id="CAK5278820.1"/>
    </source>
</evidence>
<comment type="caution">
    <text evidence="3">The sequence shown here is derived from an EMBL/GenBank/DDBJ whole genome shotgun (WGS) entry which is preliminary data.</text>
</comment>
<accession>A0AAD2HNT0</accession>
<evidence type="ECO:0000256" key="1">
    <source>
        <dbReference type="SAM" id="MobiDB-lite"/>
    </source>
</evidence>
<sequence length="362" mass="39129">MSNPGKQPHRFHPNTRAGNPLPPSRVTPASAAPDSGPTTNVARPLSVQGDTPAPHHLDNRVAMAPSASCGRLASPNLLYSRAGMLVAPPPSSAVAMTVGSPRLPRDIPDSGPANPAPVSDRENLIEFDNKASDASTAPLRSAGWSPVTQDRTSERHTVALLTPTTIARAMASMSIQELVEFARRYQAIAQEALAAAAEQSALRDNATESANKDLIRMNTADKRIDDFTEHEREPSLVSSFYPVFESTPAIDHPVVEHVNGDPSQPKGKGVDPQNWGALSDPIGESEIEDQHIALENFAEIQQMKLEYYSPSSLQAHCFLLCHPGLKVKTAAPFEECCAKALNLTVTHQYFEMISFVISEYNI</sequence>
<dbReference type="Proteomes" id="UP001295794">
    <property type="component" value="Unassembled WGS sequence"/>
</dbReference>
<feature type="region of interest" description="Disordered" evidence="1">
    <location>
        <begin position="1"/>
        <end position="58"/>
    </location>
</feature>
<name>A0AAD2HNT0_9AGAR</name>
<keyword evidence="4" id="KW-1185">Reference proteome</keyword>
<proteinExistence type="predicted"/>
<organism evidence="3 4">
    <name type="scientific">Mycena citricolor</name>
    <dbReference type="NCBI Taxonomy" id="2018698"/>
    <lineage>
        <taxon>Eukaryota</taxon>
        <taxon>Fungi</taxon>
        <taxon>Dikarya</taxon>
        <taxon>Basidiomycota</taxon>
        <taxon>Agaricomycotina</taxon>
        <taxon>Agaricomycetes</taxon>
        <taxon>Agaricomycetidae</taxon>
        <taxon>Agaricales</taxon>
        <taxon>Marasmiineae</taxon>
        <taxon>Mycenaceae</taxon>
        <taxon>Mycena</taxon>
    </lineage>
</organism>
<protein>
    <submittedName>
        <fullName evidence="3">Uncharacterized protein</fullName>
    </submittedName>
</protein>
<dbReference type="AlphaFoldDB" id="A0AAD2HNT0"/>